<dbReference type="Gene3D" id="3.30.70.1280">
    <property type="entry name" value="SP0830-like domains"/>
    <property type="match status" value="1"/>
</dbReference>
<name>A0A652YJH0_NOCGL</name>
<dbReference type="PANTHER" id="PTHR36439">
    <property type="entry name" value="BLL4334 PROTEIN"/>
    <property type="match status" value="1"/>
</dbReference>
<gene>
    <name evidence="1" type="ORF">FNL38_108260</name>
</gene>
<dbReference type="Pfam" id="PF08002">
    <property type="entry name" value="DUF1697"/>
    <property type="match status" value="1"/>
</dbReference>
<accession>A0A652YJH0</accession>
<dbReference type="InterPro" id="IPR012545">
    <property type="entry name" value="DUF1697"/>
</dbReference>
<sequence length="186" mass="20250">MAVGDPNYGRCMTRYVALLRGINVGGINIKMVDLARVFTELGFERVKTVLASGNVLFDSTSADVPALKKTIETALNREFGYEAWVFVLDTAALQAIVDGYPFDPGREGWHAYAMIASEPSVLAELAESAAGLDPAVEQVAPGEGVLYWEVEKGMTVKSTFGKNTGKPKFKAYTTTRNLNTLHKLLK</sequence>
<comment type="caution">
    <text evidence="1">The sequence shown here is derived from an EMBL/GenBank/DDBJ whole genome shotgun (WGS) entry which is preliminary data.</text>
</comment>
<evidence type="ECO:0000313" key="1">
    <source>
        <dbReference type="EMBL" id="TYQ01401.1"/>
    </source>
</evidence>
<protein>
    <submittedName>
        <fullName evidence="1">Uncharacterized protein (DUF1697 family)</fullName>
    </submittedName>
</protein>
<dbReference type="SUPFAM" id="SSF160379">
    <property type="entry name" value="SP0830-like"/>
    <property type="match status" value="1"/>
</dbReference>
<proteinExistence type="predicted"/>
<dbReference type="PANTHER" id="PTHR36439:SF1">
    <property type="entry name" value="DUF1697 DOMAIN-CONTAINING PROTEIN"/>
    <property type="match status" value="1"/>
</dbReference>
<organism evidence="1">
    <name type="scientific">Nocardia globerula</name>
    <dbReference type="NCBI Taxonomy" id="1818"/>
    <lineage>
        <taxon>Bacteria</taxon>
        <taxon>Bacillati</taxon>
        <taxon>Actinomycetota</taxon>
        <taxon>Actinomycetes</taxon>
        <taxon>Mycobacteriales</taxon>
        <taxon>Nocardiaceae</taxon>
        <taxon>Nocardia</taxon>
    </lineage>
</organism>
<reference evidence="1" key="1">
    <citation type="submission" date="2019-07" db="EMBL/GenBank/DDBJ databases">
        <title>Genomic Encyclopedia of Type Strains, Phase IV (KMG-IV): sequencing the most valuable type-strain genomes for metagenomic binning, comparative biology and taxonomic classification.</title>
        <authorList>
            <person name="Goeker M."/>
        </authorList>
    </citation>
    <scope>NUCLEOTIDE SEQUENCE</scope>
    <source>
        <strain evidence="1">DSM 44596</strain>
    </source>
</reference>
<dbReference type="AlphaFoldDB" id="A0A652YJH0"/>
<dbReference type="Gene3D" id="3.30.70.1260">
    <property type="entry name" value="bacterial protein sp0830 like"/>
    <property type="match status" value="1"/>
</dbReference>
<dbReference type="EMBL" id="VNIQ01000008">
    <property type="protein sequence ID" value="TYQ01401.1"/>
    <property type="molecule type" value="Genomic_DNA"/>
</dbReference>
<dbReference type="PIRSF" id="PIRSF008502">
    <property type="entry name" value="UCP008502"/>
    <property type="match status" value="1"/>
</dbReference>